<protein>
    <submittedName>
        <fullName evidence="1">Uncharacterized protein</fullName>
    </submittedName>
</protein>
<dbReference type="Proteomes" id="UP000284178">
    <property type="component" value="Unassembled WGS sequence"/>
</dbReference>
<organism evidence="1 2">
    <name type="scientific">Holdemania filiformis</name>
    <dbReference type="NCBI Taxonomy" id="61171"/>
    <lineage>
        <taxon>Bacteria</taxon>
        <taxon>Bacillati</taxon>
        <taxon>Bacillota</taxon>
        <taxon>Erysipelotrichia</taxon>
        <taxon>Erysipelotrichales</taxon>
        <taxon>Erysipelotrichaceae</taxon>
        <taxon>Holdemania</taxon>
    </lineage>
</organism>
<comment type="caution">
    <text evidence="1">The sequence shown here is derived from an EMBL/GenBank/DDBJ whole genome shotgun (WGS) entry which is preliminary data.</text>
</comment>
<dbReference type="EMBL" id="QRUP01000024">
    <property type="protein sequence ID" value="RGR69209.1"/>
    <property type="molecule type" value="Genomic_DNA"/>
</dbReference>
<evidence type="ECO:0000313" key="1">
    <source>
        <dbReference type="EMBL" id="RGR69209.1"/>
    </source>
</evidence>
<name>A0A412FM24_9FIRM</name>
<dbReference type="AlphaFoldDB" id="A0A412FM24"/>
<reference evidence="1 2" key="1">
    <citation type="submission" date="2018-08" db="EMBL/GenBank/DDBJ databases">
        <title>A genome reference for cultivated species of the human gut microbiota.</title>
        <authorList>
            <person name="Zou Y."/>
            <person name="Xue W."/>
            <person name="Luo G."/>
        </authorList>
    </citation>
    <scope>NUCLEOTIDE SEQUENCE [LARGE SCALE GENOMIC DNA]</scope>
    <source>
        <strain evidence="1 2">AF24-29</strain>
    </source>
</reference>
<accession>A0A412FM24</accession>
<gene>
    <name evidence="1" type="ORF">DWY25_15080</name>
</gene>
<keyword evidence="2" id="KW-1185">Reference proteome</keyword>
<proteinExistence type="predicted"/>
<evidence type="ECO:0000313" key="2">
    <source>
        <dbReference type="Proteomes" id="UP000284178"/>
    </source>
</evidence>
<dbReference type="Gene3D" id="1.10.1070.20">
    <property type="match status" value="1"/>
</dbReference>
<sequence length="408" mass="47395">MIYTLMNQKKAVLDLNYDEDFQAATEITAIYNSAYAPLSLIDNQEISLKNLNNWLRRRRIPSLRDGLNDLLSYLGIPTTADLALKNLALSLSDQYWLCPEESYLTWEEVNFFQNDYNSLAFSDGTFGSSTNPSGLSYTSGLDPFHTPNNTAEGMLRKVWLRDQNGQNYLYKAANSNFNLEPVNEALATLICECLEVPHVPYKIKRLTDRRRKNTVSVCPCMINENEEIVTASDILRTADQSEGKTMYCEYLRRLENKNVPRAEEYLQKMWMLDYLMMNEDRHLNNFGIIRDGRTLEWTRICPIYDTGRAMNTTLSRDYWTFDDEKAEIKFFTRNFCACSCLTDIFTISVSRKQLNALRELVRPYQSLLESVADRDHLNREIMETLTTGWLSRVDQFEKVLKMKGLIVE</sequence>